<comment type="caution">
    <text evidence="1">The sequence shown here is derived from an EMBL/GenBank/DDBJ whole genome shotgun (WGS) entry which is preliminary data.</text>
</comment>
<organism evidence="1 2">
    <name type="scientific">Alteromonas oceani</name>
    <dbReference type="NCBI Taxonomy" id="2071609"/>
    <lineage>
        <taxon>Bacteria</taxon>
        <taxon>Pseudomonadati</taxon>
        <taxon>Pseudomonadota</taxon>
        <taxon>Gammaproteobacteria</taxon>
        <taxon>Alteromonadales</taxon>
        <taxon>Alteromonadaceae</taxon>
        <taxon>Alteromonas/Salinimonas group</taxon>
        <taxon>Alteromonas</taxon>
    </lineage>
</organism>
<evidence type="ECO:0000313" key="1">
    <source>
        <dbReference type="EMBL" id="MFC3203410.1"/>
    </source>
</evidence>
<reference evidence="2" key="1">
    <citation type="journal article" date="2019" name="Int. J. Syst. Evol. Microbiol.">
        <title>The Global Catalogue of Microorganisms (GCM) 10K type strain sequencing project: providing services to taxonomists for standard genome sequencing and annotation.</title>
        <authorList>
            <consortium name="The Broad Institute Genomics Platform"/>
            <consortium name="The Broad Institute Genome Sequencing Center for Infectious Disease"/>
            <person name="Wu L."/>
            <person name="Ma J."/>
        </authorList>
    </citation>
    <scope>NUCLEOTIDE SEQUENCE [LARGE SCALE GENOMIC DNA]</scope>
    <source>
        <strain evidence="2">KCTC 52449</strain>
    </source>
</reference>
<evidence type="ECO:0008006" key="3">
    <source>
        <dbReference type="Google" id="ProtNLM"/>
    </source>
</evidence>
<name>A0ABV7K1Y7_9ALTE</name>
<gene>
    <name evidence="1" type="ORF">ACFOEW_16500</name>
</gene>
<dbReference type="RefSeq" id="WP_123326664.1">
    <property type="nucleotide sequence ID" value="NZ_JBHRSX010000090.1"/>
</dbReference>
<dbReference type="Proteomes" id="UP001595477">
    <property type="component" value="Unassembled WGS sequence"/>
</dbReference>
<sequence>METVFSEDILNIVKKYRYRIITGSDRTVYQRIDGLKKWVDYLKDNKDGTAQFLQTFRVGQRPLENDWLTHRIQLSRHFQIAFPSITTRQKHISAVNWWLKFFSDFGIAPQANGLPHPDLLTEAHMDVRPKGKKKTVIDYAVPDSLSSVNIPEKYQEYISDYIDSVAKDDPDGEEKISLLVNAVYEIAMSDSPSSLDSFSKLVEEAIARRLVRIRNRAESAFTKALEKRSYWISEAKKGKEHYNNIIKWLDWEKKAGEGNTNPYTASLDNLSNDEVLQSFLYCLVEKESPYYGVGFRYSFLPRFKYNRIRKYLQKRNLRVVAQDFVEMVGASKELLVSAQVILVDELNANPSSVRQLKRDDVVKFSEDLIETSWVKARANYKRLGLVELALSEGDEWRAAHATIDELKKATEPYSGYAIPENKGNLFLYNYQNSTGSNRRKQGNDVVSTPSENWFNECTQALLSDVAEGLTARSIRASRILLEGLQKGLASAKAKGRHVTELVTRKHYLDKLAYSKKLEDDIRVFMEWLEALIVVDIEDYAIKAGYDEKKFASLQQKIKEDGFGGIVCKDPNAGYQKGTVAGDGCGLFLKCLTCKQRSSVFFANKQNITQMILWSRALASYVKPLNSKEASKFYMWCQFIDTIYEELQGDLMYSAILAESENAADHYEAKYENPYTPVLKGM</sequence>
<keyword evidence="2" id="KW-1185">Reference proteome</keyword>
<evidence type="ECO:0000313" key="2">
    <source>
        <dbReference type="Proteomes" id="UP001595477"/>
    </source>
</evidence>
<dbReference type="EMBL" id="JBHRSX010000090">
    <property type="protein sequence ID" value="MFC3203410.1"/>
    <property type="molecule type" value="Genomic_DNA"/>
</dbReference>
<protein>
    <recommendedName>
        <fullName evidence="3">Integrase</fullName>
    </recommendedName>
</protein>
<accession>A0ABV7K1Y7</accession>
<proteinExistence type="predicted"/>